<dbReference type="AlphaFoldDB" id="A0A9P0K785"/>
<accession>A0A9P0K785</accession>
<name>A0A9P0K785_ACAOB</name>
<organism evidence="1 2">
    <name type="scientific">Acanthoscelides obtectus</name>
    <name type="common">Bean weevil</name>
    <name type="synonym">Bruchus obtectus</name>
    <dbReference type="NCBI Taxonomy" id="200917"/>
    <lineage>
        <taxon>Eukaryota</taxon>
        <taxon>Metazoa</taxon>
        <taxon>Ecdysozoa</taxon>
        <taxon>Arthropoda</taxon>
        <taxon>Hexapoda</taxon>
        <taxon>Insecta</taxon>
        <taxon>Pterygota</taxon>
        <taxon>Neoptera</taxon>
        <taxon>Endopterygota</taxon>
        <taxon>Coleoptera</taxon>
        <taxon>Polyphaga</taxon>
        <taxon>Cucujiformia</taxon>
        <taxon>Chrysomeloidea</taxon>
        <taxon>Chrysomelidae</taxon>
        <taxon>Bruchinae</taxon>
        <taxon>Bruchini</taxon>
        <taxon>Acanthoscelides</taxon>
    </lineage>
</organism>
<keyword evidence="2" id="KW-1185">Reference proteome</keyword>
<evidence type="ECO:0000313" key="1">
    <source>
        <dbReference type="EMBL" id="CAH1969105.1"/>
    </source>
</evidence>
<proteinExistence type="predicted"/>
<dbReference type="Proteomes" id="UP001152888">
    <property type="component" value="Unassembled WGS sequence"/>
</dbReference>
<reference evidence="1" key="1">
    <citation type="submission" date="2022-03" db="EMBL/GenBank/DDBJ databases">
        <authorList>
            <person name="Sayadi A."/>
        </authorList>
    </citation>
    <scope>NUCLEOTIDE SEQUENCE</scope>
</reference>
<evidence type="ECO:0000313" key="2">
    <source>
        <dbReference type="Proteomes" id="UP001152888"/>
    </source>
</evidence>
<protein>
    <submittedName>
        <fullName evidence="1">Uncharacterized protein</fullName>
    </submittedName>
</protein>
<comment type="caution">
    <text evidence="1">The sequence shown here is derived from an EMBL/GenBank/DDBJ whole genome shotgun (WGS) entry which is preliminary data.</text>
</comment>
<sequence>MATLVSESLIYPSNEEAKCYLSIARQQLRLAIDIATGYCQLRKHLQYENSLSRRGEQALAFRIVTKVSKISSER</sequence>
<gene>
    <name evidence="1" type="ORF">ACAOBT_LOCUS8230</name>
</gene>
<dbReference type="EMBL" id="CAKOFQ010006760">
    <property type="protein sequence ID" value="CAH1969105.1"/>
    <property type="molecule type" value="Genomic_DNA"/>
</dbReference>